<dbReference type="GO" id="GO:0042602">
    <property type="term" value="F:riboflavin reductase (NADPH) activity"/>
    <property type="evidence" value="ECO:0007669"/>
    <property type="project" value="TreeGrafter"/>
</dbReference>
<dbReference type="Pfam" id="PF13460">
    <property type="entry name" value="NAD_binding_10"/>
    <property type="match status" value="1"/>
</dbReference>
<dbReference type="SUPFAM" id="SSF51735">
    <property type="entry name" value="NAD(P)-binding Rossmann-fold domains"/>
    <property type="match status" value="1"/>
</dbReference>
<protein>
    <recommendedName>
        <fullName evidence="2">NAD(P)-binding domain-containing protein</fullName>
    </recommendedName>
</protein>
<evidence type="ECO:0000259" key="2">
    <source>
        <dbReference type="Pfam" id="PF13460"/>
    </source>
</evidence>
<keyword evidence="4" id="KW-1185">Reference proteome</keyword>
<dbReference type="STRING" id="933084.A0A067PJ30"/>
<dbReference type="InParanoid" id="A0A067PJ30"/>
<name>A0A067PJ30_9AGAM</name>
<comment type="similarity">
    <text evidence="1">Belongs to the avfA family.</text>
</comment>
<evidence type="ECO:0000313" key="4">
    <source>
        <dbReference type="Proteomes" id="UP000027265"/>
    </source>
</evidence>
<dbReference type="HOGENOM" id="CLU_025711_4_3_1"/>
<gene>
    <name evidence="3" type="ORF">JAAARDRAFT_196226</name>
</gene>
<proteinExistence type="inferred from homology"/>
<accession>A0A067PJ30</accession>
<dbReference type="GO" id="GO:0004074">
    <property type="term" value="F:biliverdin reductase [NAD(P)H] activity"/>
    <property type="evidence" value="ECO:0007669"/>
    <property type="project" value="TreeGrafter"/>
</dbReference>
<dbReference type="Proteomes" id="UP000027265">
    <property type="component" value="Unassembled WGS sequence"/>
</dbReference>
<dbReference type="InterPro" id="IPR051606">
    <property type="entry name" value="Polyketide_Oxido-like"/>
</dbReference>
<reference evidence="4" key="1">
    <citation type="journal article" date="2014" name="Proc. Natl. Acad. Sci. U.S.A.">
        <title>Extensive sampling of basidiomycete genomes demonstrates inadequacy of the white-rot/brown-rot paradigm for wood decay fungi.</title>
        <authorList>
            <person name="Riley R."/>
            <person name="Salamov A.A."/>
            <person name="Brown D.W."/>
            <person name="Nagy L.G."/>
            <person name="Floudas D."/>
            <person name="Held B.W."/>
            <person name="Levasseur A."/>
            <person name="Lombard V."/>
            <person name="Morin E."/>
            <person name="Otillar R."/>
            <person name="Lindquist E.A."/>
            <person name="Sun H."/>
            <person name="LaButti K.M."/>
            <person name="Schmutz J."/>
            <person name="Jabbour D."/>
            <person name="Luo H."/>
            <person name="Baker S.E."/>
            <person name="Pisabarro A.G."/>
            <person name="Walton J.D."/>
            <person name="Blanchette R.A."/>
            <person name="Henrissat B."/>
            <person name="Martin F."/>
            <person name="Cullen D."/>
            <person name="Hibbett D.S."/>
            <person name="Grigoriev I.V."/>
        </authorList>
    </citation>
    <scope>NUCLEOTIDE SEQUENCE [LARGE SCALE GENOMIC DNA]</scope>
    <source>
        <strain evidence="4">MUCL 33604</strain>
    </source>
</reference>
<dbReference type="AlphaFoldDB" id="A0A067PJ30"/>
<dbReference type="PANTHER" id="PTHR43355:SF2">
    <property type="entry name" value="FLAVIN REDUCTASE (NADPH)"/>
    <property type="match status" value="1"/>
</dbReference>
<sequence length="223" mass="23967">MRVLILGGTGPSGLLLIQTALAASHTVIIYARSPHKLPESITSNTSIIVIKGELTDADELSKAMETGVHAVISALGPQASLMSWKYPRNTPLAEGYKVVLEVMKRYNVKRLIALGTPSMKDPNDKFDLVMKGLITGVAVGANGAYRDIVAIGEVIRGDEELLWTIARVPLLTNDEGKEFVVGYVGDGPVKGKYKLSRAAWAAFVVGELEKNEWVKAAPLVTSP</sequence>
<feature type="domain" description="NAD(P)-binding" evidence="2">
    <location>
        <begin position="7"/>
        <end position="209"/>
    </location>
</feature>
<evidence type="ECO:0000313" key="3">
    <source>
        <dbReference type="EMBL" id="KDQ54829.1"/>
    </source>
</evidence>
<dbReference type="PANTHER" id="PTHR43355">
    <property type="entry name" value="FLAVIN REDUCTASE (NADPH)"/>
    <property type="match status" value="1"/>
</dbReference>
<organism evidence="3 4">
    <name type="scientific">Jaapia argillacea MUCL 33604</name>
    <dbReference type="NCBI Taxonomy" id="933084"/>
    <lineage>
        <taxon>Eukaryota</taxon>
        <taxon>Fungi</taxon>
        <taxon>Dikarya</taxon>
        <taxon>Basidiomycota</taxon>
        <taxon>Agaricomycotina</taxon>
        <taxon>Agaricomycetes</taxon>
        <taxon>Agaricomycetidae</taxon>
        <taxon>Jaapiales</taxon>
        <taxon>Jaapiaceae</taxon>
        <taxon>Jaapia</taxon>
    </lineage>
</organism>
<evidence type="ECO:0000256" key="1">
    <source>
        <dbReference type="ARBA" id="ARBA00038376"/>
    </source>
</evidence>
<dbReference type="InterPro" id="IPR036291">
    <property type="entry name" value="NAD(P)-bd_dom_sf"/>
</dbReference>
<dbReference type="InterPro" id="IPR016040">
    <property type="entry name" value="NAD(P)-bd_dom"/>
</dbReference>
<dbReference type="EMBL" id="KL197727">
    <property type="protein sequence ID" value="KDQ54829.1"/>
    <property type="molecule type" value="Genomic_DNA"/>
</dbReference>
<dbReference type="Gene3D" id="3.40.50.720">
    <property type="entry name" value="NAD(P)-binding Rossmann-like Domain"/>
    <property type="match status" value="1"/>
</dbReference>
<dbReference type="OrthoDB" id="10254221at2759"/>